<dbReference type="PANTHER" id="PTHR41729">
    <property type="entry name" value="GLUTAMYL-TRNA SYNTHETASE"/>
    <property type="match status" value="1"/>
</dbReference>
<reference evidence="1" key="1">
    <citation type="journal article" date="2023" name="Mol. Phylogenet. Evol.">
        <title>Genome-scale phylogeny and comparative genomics of the fungal order Sordariales.</title>
        <authorList>
            <person name="Hensen N."/>
            <person name="Bonometti L."/>
            <person name="Westerberg I."/>
            <person name="Brannstrom I.O."/>
            <person name="Guillou S."/>
            <person name="Cros-Aarteil S."/>
            <person name="Calhoun S."/>
            <person name="Haridas S."/>
            <person name="Kuo A."/>
            <person name="Mondo S."/>
            <person name="Pangilinan J."/>
            <person name="Riley R."/>
            <person name="LaButti K."/>
            <person name="Andreopoulos B."/>
            <person name="Lipzen A."/>
            <person name="Chen C."/>
            <person name="Yan M."/>
            <person name="Daum C."/>
            <person name="Ng V."/>
            <person name="Clum A."/>
            <person name="Steindorff A."/>
            <person name="Ohm R.A."/>
            <person name="Martin F."/>
            <person name="Silar P."/>
            <person name="Natvig D.O."/>
            <person name="Lalanne C."/>
            <person name="Gautier V."/>
            <person name="Ament-Velasquez S.L."/>
            <person name="Kruys A."/>
            <person name="Hutchinson M.I."/>
            <person name="Powell A.J."/>
            <person name="Barry K."/>
            <person name="Miller A.N."/>
            <person name="Grigoriev I.V."/>
            <person name="Debuchy R."/>
            <person name="Gladieux P."/>
            <person name="Hiltunen Thoren M."/>
            <person name="Johannesson H."/>
        </authorList>
    </citation>
    <scope>NUCLEOTIDE SEQUENCE</scope>
    <source>
        <strain evidence="1">CBS 103.79</strain>
    </source>
</reference>
<dbReference type="PANTHER" id="PTHR41729:SF1">
    <property type="entry name" value="GLUTAMYL-TRNA SYNTHETASE"/>
    <property type="match status" value="1"/>
</dbReference>
<protein>
    <submittedName>
        <fullName evidence="1">Glutamyl-tRNA synthetase</fullName>
    </submittedName>
</protein>
<accession>A0AAN6M8D7</accession>
<evidence type="ECO:0000313" key="2">
    <source>
        <dbReference type="Proteomes" id="UP001303889"/>
    </source>
</evidence>
<dbReference type="AlphaFoldDB" id="A0AAN6M8D7"/>
<dbReference type="EMBL" id="MU856465">
    <property type="protein sequence ID" value="KAK3896662.1"/>
    <property type="molecule type" value="Genomic_DNA"/>
</dbReference>
<proteinExistence type="predicted"/>
<reference evidence="1" key="2">
    <citation type="submission" date="2023-05" db="EMBL/GenBank/DDBJ databases">
        <authorList>
            <consortium name="Lawrence Berkeley National Laboratory"/>
            <person name="Steindorff A."/>
            <person name="Hensen N."/>
            <person name="Bonometti L."/>
            <person name="Westerberg I."/>
            <person name="Brannstrom I.O."/>
            <person name="Guillou S."/>
            <person name="Cros-Aarteil S."/>
            <person name="Calhoun S."/>
            <person name="Haridas S."/>
            <person name="Kuo A."/>
            <person name="Mondo S."/>
            <person name="Pangilinan J."/>
            <person name="Riley R."/>
            <person name="Labutti K."/>
            <person name="Andreopoulos B."/>
            <person name="Lipzen A."/>
            <person name="Chen C."/>
            <person name="Yanf M."/>
            <person name="Daum C."/>
            <person name="Ng V."/>
            <person name="Clum A."/>
            <person name="Ohm R."/>
            <person name="Martin F."/>
            <person name="Silar P."/>
            <person name="Natvig D."/>
            <person name="Lalanne C."/>
            <person name="Gautier V."/>
            <person name="Ament-Velasquez S.L."/>
            <person name="Kruys A."/>
            <person name="Hutchinson M.I."/>
            <person name="Powell A.J."/>
            <person name="Barry K."/>
            <person name="Miller A.N."/>
            <person name="Grigoriev I.V."/>
            <person name="Debuchy R."/>
            <person name="Gladieux P."/>
            <person name="Thoren M.H."/>
            <person name="Johannesson H."/>
        </authorList>
    </citation>
    <scope>NUCLEOTIDE SEQUENCE</scope>
    <source>
        <strain evidence="1">CBS 103.79</strain>
    </source>
</reference>
<organism evidence="1 2">
    <name type="scientific">Staphylotrichum tortipilum</name>
    <dbReference type="NCBI Taxonomy" id="2831512"/>
    <lineage>
        <taxon>Eukaryota</taxon>
        <taxon>Fungi</taxon>
        <taxon>Dikarya</taxon>
        <taxon>Ascomycota</taxon>
        <taxon>Pezizomycotina</taxon>
        <taxon>Sordariomycetes</taxon>
        <taxon>Sordariomycetidae</taxon>
        <taxon>Sordariales</taxon>
        <taxon>Chaetomiaceae</taxon>
        <taxon>Staphylotrichum</taxon>
    </lineage>
</organism>
<comment type="caution">
    <text evidence="1">The sequence shown here is derived from an EMBL/GenBank/DDBJ whole genome shotgun (WGS) entry which is preliminary data.</text>
</comment>
<keyword evidence="2" id="KW-1185">Reference proteome</keyword>
<name>A0AAN6M8D7_9PEZI</name>
<dbReference type="Pfam" id="PF13875">
    <property type="entry name" value="DUF4202"/>
    <property type="match status" value="1"/>
</dbReference>
<evidence type="ECO:0000313" key="1">
    <source>
        <dbReference type="EMBL" id="KAK3896662.1"/>
    </source>
</evidence>
<sequence>MTRAGYLTWRAKQKSLAASNLSTLLSTSPSITPPLPEPTIARIAALVRKEGLASGDEEAQALEDVACLVFLDDQFDGFEERADIDEDKIIAILRKTWAKMGEEGRRLAGGMALSERAGTLVKKALEGV</sequence>
<dbReference type="Proteomes" id="UP001303889">
    <property type="component" value="Unassembled WGS sequence"/>
</dbReference>
<dbReference type="InterPro" id="IPR025255">
    <property type="entry name" value="DUF4202"/>
</dbReference>
<gene>
    <name evidence="1" type="ORF">C8A05DRAFT_48382</name>
</gene>